<reference evidence="1 2" key="1">
    <citation type="journal article" date="2019" name="Sci. Rep.">
        <title>Orb-weaving spider Araneus ventricosus genome elucidates the spidroin gene catalogue.</title>
        <authorList>
            <person name="Kono N."/>
            <person name="Nakamura H."/>
            <person name="Ohtoshi R."/>
            <person name="Moran D.A.P."/>
            <person name="Shinohara A."/>
            <person name="Yoshida Y."/>
            <person name="Fujiwara M."/>
            <person name="Mori M."/>
            <person name="Tomita M."/>
            <person name="Arakawa K."/>
        </authorList>
    </citation>
    <scope>NUCLEOTIDE SEQUENCE [LARGE SCALE GENOMIC DNA]</scope>
</reference>
<dbReference type="EMBL" id="BGPR01022472">
    <property type="protein sequence ID" value="GBN88804.1"/>
    <property type="molecule type" value="Genomic_DNA"/>
</dbReference>
<evidence type="ECO:0000313" key="2">
    <source>
        <dbReference type="Proteomes" id="UP000499080"/>
    </source>
</evidence>
<dbReference type="Proteomes" id="UP000499080">
    <property type="component" value="Unassembled WGS sequence"/>
</dbReference>
<proteinExistence type="predicted"/>
<dbReference type="AlphaFoldDB" id="A0A4Y2SKN3"/>
<sequence length="105" mass="11978">MRASILSVGCEKLKEIELFVGRSVWEIASVLARKKKMIASSFTIMENDSGRSFSSGRGWMEIGCLSFHINVIFSFLVEIYLSLDFPFVYHSLSLLYRKNDGEVED</sequence>
<gene>
    <name evidence="1" type="ORF">AVEN_175217_1</name>
</gene>
<keyword evidence="2" id="KW-1185">Reference proteome</keyword>
<comment type="caution">
    <text evidence="1">The sequence shown here is derived from an EMBL/GenBank/DDBJ whole genome shotgun (WGS) entry which is preliminary data.</text>
</comment>
<organism evidence="1 2">
    <name type="scientific">Araneus ventricosus</name>
    <name type="common">Orbweaver spider</name>
    <name type="synonym">Epeira ventricosa</name>
    <dbReference type="NCBI Taxonomy" id="182803"/>
    <lineage>
        <taxon>Eukaryota</taxon>
        <taxon>Metazoa</taxon>
        <taxon>Ecdysozoa</taxon>
        <taxon>Arthropoda</taxon>
        <taxon>Chelicerata</taxon>
        <taxon>Arachnida</taxon>
        <taxon>Araneae</taxon>
        <taxon>Araneomorphae</taxon>
        <taxon>Entelegynae</taxon>
        <taxon>Araneoidea</taxon>
        <taxon>Araneidae</taxon>
        <taxon>Araneus</taxon>
    </lineage>
</organism>
<accession>A0A4Y2SKN3</accession>
<name>A0A4Y2SKN3_ARAVE</name>
<evidence type="ECO:0000313" key="1">
    <source>
        <dbReference type="EMBL" id="GBN88804.1"/>
    </source>
</evidence>
<protein>
    <submittedName>
        <fullName evidence="1">Uncharacterized protein</fullName>
    </submittedName>
</protein>